<keyword evidence="2" id="KW-1185">Reference proteome</keyword>
<reference evidence="1 2" key="1">
    <citation type="submission" date="2021-05" db="EMBL/GenBank/DDBJ databases">
        <title>Novel Bacillus species.</title>
        <authorList>
            <person name="Liu G."/>
        </authorList>
    </citation>
    <scope>NUCLEOTIDE SEQUENCE [LARGE SCALE GENOMIC DNA]</scope>
    <source>
        <strain evidence="1 2">FJAT-49682</strain>
    </source>
</reference>
<evidence type="ECO:0000313" key="1">
    <source>
        <dbReference type="EMBL" id="MBS4221842.1"/>
    </source>
</evidence>
<accession>A0A942ULB6</accession>
<evidence type="ECO:0000313" key="2">
    <source>
        <dbReference type="Proteomes" id="UP000676456"/>
    </source>
</evidence>
<name>A0A942ULB6_9BACI</name>
<comment type="caution">
    <text evidence="1">The sequence shown here is derived from an EMBL/GenBank/DDBJ whole genome shotgun (WGS) entry which is preliminary data.</text>
</comment>
<dbReference type="Pfam" id="PF13040">
    <property type="entry name" value="Fur_reg_FbpB"/>
    <property type="match status" value="1"/>
</dbReference>
<dbReference type="RefSeq" id="WP_213096834.1">
    <property type="nucleotide sequence ID" value="NZ_JAGYPH010000001.1"/>
</dbReference>
<sequence>MRRPGKKNFSDLIQENRQALLKDLKAMERIEDKLEEKHMRRA</sequence>
<organism evidence="1 2">
    <name type="scientific">Lederbergia citrea</name>
    <dbReference type="NCBI Taxonomy" id="2833581"/>
    <lineage>
        <taxon>Bacteria</taxon>
        <taxon>Bacillati</taxon>
        <taxon>Bacillota</taxon>
        <taxon>Bacilli</taxon>
        <taxon>Bacillales</taxon>
        <taxon>Bacillaceae</taxon>
        <taxon>Lederbergia</taxon>
    </lineage>
</organism>
<dbReference type="InterPro" id="IPR025004">
    <property type="entry name" value="SenN/SenS"/>
</dbReference>
<dbReference type="EMBL" id="JAGYPN010000001">
    <property type="protein sequence ID" value="MBS4221842.1"/>
    <property type="molecule type" value="Genomic_DNA"/>
</dbReference>
<protein>
    <submittedName>
        <fullName evidence="1">FbpB family small basic protein</fullName>
    </submittedName>
</protein>
<gene>
    <name evidence="1" type="ORF">KHA91_03605</name>
</gene>
<proteinExistence type="predicted"/>
<dbReference type="Proteomes" id="UP000676456">
    <property type="component" value="Unassembled WGS sequence"/>
</dbReference>
<dbReference type="AlphaFoldDB" id="A0A942ULB6"/>